<dbReference type="AlphaFoldDB" id="A0A9P6D6F3"/>
<dbReference type="EMBL" id="MU155142">
    <property type="protein sequence ID" value="KAF9484583.1"/>
    <property type="molecule type" value="Genomic_DNA"/>
</dbReference>
<comment type="caution">
    <text evidence="1">The sequence shown here is derived from an EMBL/GenBank/DDBJ whole genome shotgun (WGS) entry which is preliminary data.</text>
</comment>
<dbReference type="Proteomes" id="UP000807469">
    <property type="component" value="Unassembled WGS sequence"/>
</dbReference>
<evidence type="ECO:0000313" key="2">
    <source>
        <dbReference type="Proteomes" id="UP000807469"/>
    </source>
</evidence>
<proteinExistence type="predicted"/>
<dbReference type="SUPFAM" id="SSF52047">
    <property type="entry name" value="RNI-like"/>
    <property type="match status" value="1"/>
</dbReference>
<accession>A0A9P6D6F3</accession>
<reference evidence="1" key="1">
    <citation type="submission" date="2020-11" db="EMBL/GenBank/DDBJ databases">
        <authorList>
            <consortium name="DOE Joint Genome Institute"/>
            <person name="Ahrendt S."/>
            <person name="Riley R."/>
            <person name="Andreopoulos W."/>
            <person name="Labutti K."/>
            <person name="Pangilinan J."/>
            <person name="Ruiz-Duenas F.J."/>
            <person name="Barrasa J.M."/>
            <person name="Sanchez-Garcia M."/>
            <person name="Camarero S."/>
            <person name="Miyauchi S."/>
            <person name="Serrano A."/>
            <person name="Linde D."/>
            <person name="Babiker R."/>
            <person name="Drula E."/>
            <person name="Ayuso-Fernandez I."/>
            <person name="Pacheco R."/>
            <person name="Padilla G."/>
            <person name="Ferreira P."/>
            <person name="Barriuso J."/>
            <person name="Kellner H."/>
            <person name="Castanera R."/>
            <person name="Alfaro M."/>
            <person name="Ramirez L."/>
            <person name="Pisabarro A.G."/>
            <person name="Kuo A."/>
            <person name="Tritt A."/>
            <person name="Lipzen A."/>
            <person name="He G."/>
            <person name="Yan M."/>
            <person name="Ng V."/>
            <person name="Cullen D."/>
            <person name="Martin F."/>
            <person name="Rosso M.-N."/>
            <person name="Henrissat B."/>
            <person name="Hibbett D."/>
            <person name="Martinez A.T."/>
            <person name="Grigoriev I.V."/>
        </authorList>
    </citation>
    <scope>NUCLEOTIDE SEQUENCE</scope>
    <source>
        <strain evidence="1">CIRM-BRFM 674</strain>
    </source>
</reference>
<dbReference type="InterPro" id="IPR032675">
    <property type="entry name" value="LRR_dom_sf"/>
</dbReference>
<keyword evidence="2" id="KW-1185">Reference proteome</keyword>
<dbReference type="OrthoDB" id="2269034at2759"/>
<protein>
    <recommendedName>
        <fullName evidence="3">F-box domain-containing protein</fullName>
    </recommendedName>
</protein>
<name>A0A9P6D6F3_9AGAR</name>
<gene>
    <name evidence="1" type="ORF">BDN70DRAFT_872362</name>
</gene>
<evidence type="ECO:0000313" key="1">
    <source>
        <dbReference type="EMBL" id="KAF9484583.1"/>
    </source>
</evidence>
<evidence type="ECO:0008006" key="3">
    <source>
        <dbReference type="Google" id="ProtNLM"/>
    </source>
</evidence>
<organism evidence="1 2">
    <name type="scientific">Pholiota conissans</name>
    <dbReference type="NCBI Taxonomy" id="109636"/>
    <lineage>
        <taxon>Eukaryota</taxon>
        <taxon>Fungi</taxon>
        <taxon>Dikarya</taxon>
        <taxon>Basidiomycota</taxon>
        <taxon>Agaricomycotina</taxon>
        <taxon>Agaricomycetes</taxon>
        <taxon>Agaricomycetidae</taxon>
        <taxon>Agaricales</taxon>
        <taxon>Agaricineae</taxon>
        <taxon>Strophariaceae</taxon>
        <taxon>Pholiota</taxon>
    </lineage>
</organism>
<sequence length="581" mass="65862">MNPPPLETRTITPERADQVAVIDAEIMHADDVISRYSDYRRALCRHRNSLLPSINLPQEILEMIFEWARHPIEDCDLFFKALPEPGNIAKNNEREPVTPFVIASVCSAWRNIVLGASQLWSNIEIAVSEKGSKKQAELFSYWISKTGQRPLTVTLLLKSPKEKLDDDDSDSFDTHEDVYILSTAVIDILVPHAHRLHAFELFVPWSWNRVLPQIASSANQLKKLTLRLVGSHDDFVDQVDLFASLPHLTDVVLSDYLFRNVTLPLTQIESLELEFSGVHQCFEVLQLCPHLRTFMFDLVFLGHDDDSDDIPIDPTSITHKSLESIRLRVNVESELARFFKPLKLPALRFLTSWIDIKGHYYPGRSIPSLLPLIARSKCKLESLSLVGTTPPYDLAECLHAIPSLRELQLYDPQEDMKDLKRDPVDQRLLDLMNPKNFPGVGNGVGPLVQTRRRAKQRNNSETPGEDLVYQRGSTTCLGSNLETILFRGKLSIKKYRDLVEFLAYRWYGPSADLEIQPAKRPTKRSTGKRASQVAASTVRLRSATFINTMDGLELQDDDVAVLLKLKEAGMHVELLGYDAPP</sequence>
<dbReference type="Gene3D" id="3.80.10.10">
    <property type="entry name" value="Ribonuclease Inhibitor"/>
    <property type="match status" value="1"/>
</dbReference>